<protein>
    <submittedName>
        <fullName evidence="2">Uncharacterized protein</fullName>
    </submittedName>
</protein>
<dbReference type="EnsemblMetazoa" id="GBRI002452-RA">
    <property type="protein sequence ID" value="GBRI002452-PA"/>
    <property type="gene ID" value="GBRI002452"/>
</dbReference>
<organism evidence="2 3">
    <name type="scientific">Glossina brevipalpis</name>
    <dbReference type="NCBI Taxonomy" id="37001"/>
    <lineage>
        <taxon>Eukaryota</taxon>
        <taxon>Metazoa</taxon>
        <taxon>Ecdysozoa</taxon>
        <taxon>Arthropoda</taxon>
        <taxon>Hexapoda</taxon>
        <taxon>Insecta</taxon>
        <taxon>Pterygota</taxon>
        <taxon>Neoptera</taxon>
        <taxon>Endopterygota</taxon>
        <taxon>Diptera</taxon>
        <taxon>Brachycera</taxon>
        <taxon>Muscomorpha</taxon>
        <taxon>Hippoboscoidea</taxon>
        <taxon>Glossinidae</taxon>
        <taxon>Glossina</taxon>
    </lineage>
</organism>
<evidence type="ECO:0000313" key="3">
    <source>
        <dbReference type="Proteomes" id="UP000091820"/>
    </source>
</evidence>
<feature type="region of interest" description="Disordered" evidence="1">
    <location>
        <begin position="41"/>
        <end position="146"/>
    </location>
</feature>
<feature type="region of interest" description="Disordered" evidence="1">
    <location>
        <begin position="231"/>
        <end position="277"/>
    </location>
</feature>
<feature type="compositionally biased region" description="Polar residues" evidence="1">
    <location>
        <begin position="538"/>
        <end position="553"/>
    </location>
</feature>
<reference evidence="3" key="1">
    <citation type="submission" date="2014-03" db="EMBL/GenBank/DDBJ databases">
        <authorList>
            <person name="Aksoy S."/>
            <person name="Warren W."/>
            <person name="Wilson R.K."/>
        </authorList>
    </citation>
    <scope>NUCLEOTIDE SEQUENCE [LARGE SCALE GENOMIC DNA]</scope>
    <source>
        <strain evidence="3">IAEA</strain>
    </source>
</reference>
<dbReference type="VEuPathDB" id="VectorBase:GBRI002452"/>
<keyword evidence="3" id="KW-1185">Reference proteome</keyword>
<feature type="compositionally biased region" description="Basic and acidic residues" evidence="1">
    <location>
        <begin position="78"/>
        <end position="92"/>
    </location>
</feature>
<dbReference type="STRING" id="37001.A0A1A9W127"/>
<reference evidence="2" key="2">
    <citation type="submission" date="2020-05" db="UniProtKB">
        <authorList>
            <consortium name="EnsemblMetazoa"/>
        </authorList>
    </citation>
    <scope>IDENTIFICATION</scope>
    <source>
        <strain evidence="2">IAEA</strain>
    </source>
</reference>
<evidence type="ECO:0000313" key="2">
    <source>
        <dbReference type="EnsemblMetazoa" id="GBRI002452-PA"/>
    </source>
</evidence>
<feature type="compositionally biased region" description="Polar residues" evidence="1">
    <location>
        <begin position="247"/>
        <end position="275"/>
    </location>
</feature>
<name>A0A1A9W127_9MUSC</name>
<evidence type="ECO:0000256" key="1">
    <source>
        <dbReference type="SAM" id="MobiDB-lite"/>
    </source>
</evidence>
<sequence>MDVMDDLVKLFDKAEAYPKRMEKQTEQWLKNLHKILYGDSGTETDLENKEDLPSPSPQQTIKRVKRLSSLEEEEADDREGRNAETKSNKKSNEALLSSAHGIEQEKQNDKIVPVPTPRGRTPIVKPVEPPKTGNSDDKELMPPPLPRSVLENVELFVETIVNTSGRPKRAAKSKSEKNFKEPSLNTKLRQPNVVSVKVKLEEEQRQSQMKISTANASTKVDESVIVLPSKKPSTVKIDSDSEEENLPPTNGETEEINNVHTQQRSGSLEQSQGNARSLRIRIKREKISLINKEEVENDTNVPPSVPLPIMTKTKSEKSSLQETCMSQNVSNTSTTKTNATVAGVKKGRKKKNAVPHKPIKVERFSVLENPSPVASRTRRGGSNQTPSNDDPEPYSKPQTTIYEDAIEIPPLSKEGVAKTVSSGVNDANANETFNVDRQAGNQGNTTFIVPTLANDATFKITSAGDAFEIDSNLNSTLTLQTAAPAEAVGNATFDVPTQNGNKKGEDIVDQRSFETAKDASLTRDSSLITEDDSPEQPVAQQLPQSKLTKTNNIFKSVPTSSKSYKLLPGRSYELFK</sequence>
<feature type="region of interest" description="Disordered" evidence="1">
    <location>
        <begin position="164"/>
        <end position="190"/>
    </location>
</feature>
<dbReference type="AlphaFoldDB" id="A0A1A9W127"/>
<accession>A0A1A9W127</accession>
<feature type="region of interest" description="Disordered" evidence="1">
    <location>
        <begin position="516"/>
        <end position="553"/>
    </location>
</feature>
<proteinExistence type="predicted"/>
<feature type="region of interest" description="Disordered" evidence="1">
    <location>
        <begin position="365"/>
        <end position="397"/>
    </location>
</feature>
<dbReference type="Proteomes" id="UP000091820">
    <property type="component" value="Unassembled WGS sequence"/>
</dbReference>